<evidence type="ECO:0000256" key="6">
    <source>
        <dbReference type="ARBA" id="ARBA00022970"/>
    </source>
</evidence>
<dbReference type="GO" id="GO:0015192">
    <property type="term" value="F:L-phenylalanine transmembrane transporter activity"/>
    <property type="evidence" value="ECO:0007669"/>
    <property type="project" value="TreeGrafter"/>
</dbReference>
<dbReference type="GO" id="GO:0015808">
    <property type="term" value="P:L-alanine transport"/>
    <property type="evidence" value="ECO:0007669"/>
    <property type="project" value="TreeGrafter"/>
</dbReference>
<evidence type="ECO:0000256" key="1">
    <source>
        <dbReference type="ARBA" id="ARBA00004651"/>
    </source>
</evidence>
<dbReference type="Pfam" id="PF02653">
    <property type="entry name" value="BPD_transp_2"/>
    <property type="match status" value="1"/>
</dbReference>
<evidence type="ECO:0000256" key="5">
    <source>
        <dbReference type="ARBA" id="ARBA00022692"/>
    </source>
</evidence>
<comment type="subcellular location">
    <subcellularLocation>
        <location evidence="1">Cell membrane</location>
        <topology evidence="1">Multi-pass membrane protein</topology>
    </subcellularLocation>
</comment>
<evidence type="ECO:0000313" key="12">
    <source>
        <dbReference type="Proteomes" id="UP000234190"/>
    </source>
</evidence>
<feature type="transmembrane region" description="Helical" evidence="10">
    <location>
        <begin position="6"/>
        <end position="34"/>
    </location>
</feature>
<evidence type="ECO:0000256" key="2">
    <source>
        <dbReference type="ARBA" id="ARBA00022448"/>
    </source>
</evidence>
<sequence>MDAIAIINAAINGFVIGTLMALPVLAITMVFGIAKFPNAAAGDYMTLGAYSAIAVQTFVSSSLVLGVIAACVVTALVSVFFYMWVFRALESRSNISRLIASIGVAFVVRNTITFFAGHDQQNLNVPLVRAWNFDGIRILPTDVYIVLVGSAALGLVFYILHGTPLGRSMRAVADNPDLASVSGIRSRRVMLYLWTLCGAFCGLGGVLLGIKAVVLPDLGFELLMPMFAAVILGGIGSPLGAVVGTLLFSVSQEIGSLYVGPSYKIVMAFMVLLLVLLIRPQGIFGRILAAR</sequence>
<feature type="transmembrane region" description="Helical" evidence="10">
    <location>
        <begin position="226"/>
        <end position="250"/>
    </location>
</feature>
<dbReference type="GO" id="GO:0015190">
    <property type="term" value="F:L-leucine transmembrane transporter activity"/>
    <property type="evidence" value="ECO:0007669"/>
    <property type="project" value="TreeGrafter"/>
</dbReference>
<dbReference type="GO" id="GO:0005886">
    <property type="term" value="C:plasma membrane"/>
    <property type="evidence" value="ECO:0007669"/>
    <property type="project" value="UniProtKB-SubCell"/>
</dbReference>
<feature type="transmembrane region" description="Helical" evidence="10">
    <location>
        <begin position="257"/>
        <end position="278"/>
    </location>
</feature>
<name>A0A2N4U6A1_9BURK</name>
<evidence type="ECO:0000256" key="10">
    <source>
        <dbReference type="SAM" id="Phobius"/>
    </source>
</evidence>
<dbReference type="GO" id="GO:0015188">
    <property type="term" value="F:L-isoleucine transmembrane transporter activity"/>
    <property type="evidence" value="ECO:0007669"/>
    <property type="project" value="TreeGrafter"/>
</dbReference>
<keyword evidence="4" id="KW-0997">Cell inner membrane</keyword>
<dbReference type="OrthoDB" id="9807115at2"/>
<keyword evidence="12" id="KW-1185">Reference proteome</keyword>
<comment type="caution">
    <text evidence="11">The sequence shown here is derived from an EMBL/GenBank/DDBJ whole genome shotgun (WGS) entry which is preliminary data.</text>
</comment>
<evidence type="ECO:0000313" key="11">
    <source>
        <dbReference type="EMBL" id="PLC50548.1"/>
    </source>
</evidence>
<dbReference type="RefSeq" id="WP_102073093.1">
    <property type="nucleotide sequence ID" value="NZ_PDNW01000004.1"/>
</dbReference>
<comment type="similarity">
    <text evidence="9">Belongs to the binding-protein-dependent transport system permease family. LivHM subfamily.</text>
</comment>
<accession>A0A2N4U6A1</accession>
<feature type="transmembrane region" description="Helical" evidence="10">
    <location>
        <begin position="98"/>
        <end position="118"/>
    </location>
</feature>
<dbReference type="GO" id="GO:0042941">
    <property type="term" value="P:D-alanine transmembrane transport"/>
    <property type="evidence" value="ECO:0007669"/>
    <property type="project" value="TreeGrafter"/>
</dbReference>
<dbReference type="CDD" id="cd06582">
    <property type="entry name" value="TM_PBP1_LivH_like"/>
    <property type="match status" value="1"/>
</dbReference>
<dbReference type="PANTHER" id="PTHR11795">
    <property type="entry name" value="BRANCHED-CHAIN AMINO ACID TRANSPORT SYSTEM PERMEASE PROTEIN LIVH"/>
    <property type="match status" value="1"/>
</dbReference>
<organism evidence="11 12">
    <name type="scientific">Pollutimonas subterranea</name>
    <dbReference type="NCBI Taxonomy" id="2045210"/>
    <lineage>
        <taxon>Bacteria</taxon>
        <taxon>Pseudomonadati</taxon>
        <taxon>Pseudomonadota</taxon>
        <taxon>Betaproteobacteria</taxon>
        <taxon>Burkholderiales</taxon>
        <taxon>Alcaligenaceae</taxon>
        <taxon>Pollutimonas</taxon>
    </lineage>
</organism>
<gene>
    <name evidence="11" type="ORF">CR159_05905</name>
</gene>
<dbReference type="InterPro" id="IPR052157">
    <property type="entry name" value="BCAA_transport_permease"/>
</dbReference>
<feature type="transmembrane region" description="Helical" evidence="10">
    <location>
        <begin position="138"/>
        <end position="160"/>
    </location>
</feature>
<keyword evidence="6" id="KW-0029">Amino-acid transport</keyword>
<dbReference type="EMBL" id="PDNW01000004">
    <property type="protein sequence ID" value="PLC50548.1"/>
    <property type="molecule type" value="Genomic_DNA"/>
</dbReference>
<evidence type="ECO:0000256" key="9">
    <source>
        <dbReference type="ARBA" id="ARBA00037998"/>
    </source>
</evidence>
<evidence type="ECO:0000256" key="8">
    <source>
        <dbReference type="ARBA" id="ARBA00023136"/>
    </source>
</evidence>
<dbReference type="AlphaFoldDB" id="A0A2N4U6A1"/>
<dbReference type="GO" id="GO:1903806">
    <property type="term" value="P:L-isoleucine import across plasma membrane"/>
    <property type="evidence" value="ECO:0007669"/>
    <property type="project" value="TreeGrafter"/>
</dbReference>
<keyword evidence="8 10" id="KW-0472">Membrane</keyword>
<feature type="transmembrane region" description="Helical" evidence="10">
    <location>
        <begin position="65"/>
        <end position="86"/>
    </location>
</feature>
<reference evidence="11 12" key="1">
    <citation type="submission" date="2017-10" db="EMBL/GenBank/DDBJ databases">
        <title>Two draft genome sequences of Pusillimonas sp. strains isolated from a nitrate- and radionuclide-contaminated groundwater in Russia.</title>
        <authorList>
            <person name="Grouzdev D.S."/>
            <person name="Tourova T.P."/>
            <person name="Goeva M.A."/>
            <person name="Babich T.L."/>
            <person name="Sokolova D.S."/>
            <person name="Abdullin R."/>
            <person name="Poltaraus A.B."/>
            <person name="Toshchakov S.V."/>
            <person name="Nazina T.N."/>
        </authorList>
    </citation>
    <scope>NUCLEOTIDE SEQUENCE [LARGE SCALE GENOMIC DNA]</scope>
    <source>
        <strain evidence="11 12">JR1/69-3-13</strain>
    </source>
</reference>
<keyword evidence="5 10" id="KW-0812">Transmembrane</keyword>
<evidence type="ECO:0000256" key="7">
    <source>
        <dbReference type="ARBA" id="ARBA00022989"/>
    </source>
</evidence>
<keyword evidence="7 10" id="KW-1133">Transmembrane helix</keyword>
<keyword evidence="2" id="KW-0813">Transport</keyword>
<keyword evidence="3" id="KW-1003">Cell membrane</keyword>
<evidence type="ECO:0000256" key="4">
    <source>
        <dbReference type="ARBA" id="ARBA00022519"/>
    </source>
</evidence>
<dbReference type="Proteomes" id="UP000234190">
    <property type="component" value="Unassembled WGS sequence"/>
</dbReference>
<feature type="transmembrane region" description="Helical" evidence="10">
    <location>
        <begin position="191"/>
        <end position="214"/>
    </location>
</feature>
<dbReference type="PANTHER" id="PTHR11795:SF371">
    <property type="entry name" value="HIGH-AFFINITY BRANCHED-CHAIN AMINO ACID TRANSPORT SYSTEM PERMEASE PROTEIN LIVH"/>
    <property type="match status" value="1"/>
</dbReference>
<proteinExistence type="inferred from homology"/>
<protein>
    <submittedName>
        <fullName evidence="11">Branched-chain amino acid ABC transporter permease</fullName>
    </submittedName>
</protein>
<dbReference type="GO" id="GO:0005304">
    <property type="term" value="F:L-valine transmembrane transporter activity"/>
    <property type="evidence" value="ECO:0007669"/>
    <property type="project" value="TreeGrafter"/>
</dbReference>
<evidence type="ECO:0000256" key="3">
    <source>
        <dbReference type="ARBA" id="ARBA00022475"/>
    </source>
</evidence>
<dbReference type="InterPro" id="IPR001851">
    <property type="entry name" value="ABC_transp_permease"/>
</dbReference>